<dbReference type="InterPro" id="IPR006076">
    <property type="entry name" value="FAD-dep_OxRdtase"/>
</dbReference>
<comment type="similarity">
    <text evidence="5">Belongs to the L2HGDH family.</text>
</comment>
<dbReference type="RefSeq" id="WP_223903798.1">
    <property type="nucleotide sequence ID" value="NZ_AP024238.1"/>
</dbReference>
<evidence type="ECO:0000256" key="1">
    <source>
        <dbReference type="ARBA" id="ARBA00001974"/>
    </source>
</evidence>
<feature type="domain" description="FAD dependent oxidoreductase" evidence="6">
    <location>
        <begin position="5"/>
        <end position="363"/>
    </location>
</feature>
<evidence type="ECO:0000313" key="8">
    <source>
        <dbReference type="Proteomes" id="UP000824366"/>
    </source>
</evidence>
<dbReference type="SUPFAM" id="SSF51905">
    <property type="entry name" value="FAD/NAD(P)-binding domain"/>
    <property type="match status" value="1"/>
</dbReference>
<dbReference type="InterPro" id="IPR036188">
    <property type="entry name" value="FAD/NAD-bd_sf"/>
</dbReference>
<dbReference type="Proteomes" id="UP000824366">
    <property type="component" value="Chromosome"/>
</dbReference>
<keyword evidence="4" id="KW-0560">Oxidoreductase</keyword>
<evidence type="ECO:0000256" key="5">
    <source>
        <dbReference type="ARBA" id="ARBA00037941"/>
    </source>
</evidence>
<organism evidence="7 8">
    <name type="scientific">Rhodoferax lithotrophicus</name>
    <dbReference type="NCBI Taxonomy" id="2798804"/>
    <lineage>
        <taxon>Bacteria</taxon>
        <taxon>Pseudomonadati</taxon>
        <taxon>Pseudomonadota</taxon>
        <taxon>Betaproteobacteria</taxon>
        <taxon>Burkholderiales</taxon>
        <taxon>Comamonadaceae</taxon>
        <taxon>Rhodoferax</taxon>
    </lineage>
</organism>
<evidence type="ECO:0000256" key="4">
    <source>
        <dbReference type="ARBA" id="ARBA00023002"/>
    </source>
</evidence>
<reference evidence="7 8" key="1">
    <citation type="journal article" date="2021" name="Microbiol. Spectr.">
        <title>A Single Bacterium Capable of Oxidation and Reduction of Iron at Circumneutral pH.</title>
        <authorList>
            <person name="Kato S."/>
            <person name="Ohkuma M."/>
        </authorList>
    </citation>
    <scope>NUCLEOTIDE SEQUENCE [LARGE SCALE GENOMIC DNA]</scope>
    <source>
        <strain evidence="7 8">MIZ03</strain>
    </source>
</reference>
<dbReference type="EMBL" id="AP024238">
    <property type="protein sequence ID" value="BCO27780.1"/>
    <property type="molecule type" value="Genomic_DNA"/>
</dbReference>
<dbReference type="Gene3D" id="3.50.50.60">
    <property type="entry name" value="FAD/NAD(P)-binding domain"/>
    <property type="match status" value="1"/>
</dbReference>
<keyword evidence="2" id="KW-0285">Flavoprotein</keyword>
<dbReference type="Gene3D" id="3.30.9.10">
    <property type="entry name" value="D-Amino Acid Oxidase, subunit A, domain 2"/>
    <property type="match status" value="1"/>
</dbReference>
<comment type="cofactor">
    <cofactor evidence="1">
        <name>FAD</name>
        <dbReference type="ChEBI" id="CHEBI:57692"/>
    </cofactor>
</comment>
<dbReference type="PANTHER" id="PTHR43104">
    <property type="entry name" value="L-2-HYDROXYGLUTARATE DEHYDROGENASE, MITOCHONDRIAL"/>
    <property type="match status" value="1"/>
</dbReference>
<accession>A0ABN6D6Z6</accession>
<evidence type="ECO:0000256" key="3">
    <source>
        <dbReference type="ARBA" id="ARBA00022827"/>
    </source>
</evidence>
<proteinExistence type="inferred from homology"/>
<sequence>MDRVDCVVVGAGVVGLAVARSLALAGREVLVLETAGAIGTATSSRNSEVIHAGIYYKPDSLKAHLCVLGNKMLYAYCEARGIAHRRCGKMIVATDSDQKAKLLNIEEAAKRNGITDLVWLDRQTALKLEPQLVCDAALLSSSTGIVDSHALMLSLQADIENAGGTVVLHSTLMQAKLEPNVIELTMKDGTRLACNVLVNAAGLTASSLARNFSGLGHEHIPTTFYAKGNYFALSGKAPFTHLIYPVPEAGGLGVHLTIDLAGQAKFGPDVQWVDSVDDLVVDAERGDAFYAEVRKYWPSLQDGALMPAYAGIRPKISGPNEPVSDFVIQGANVHGHPGLVNLFGIESPGLTSSLAIGEAVIQLLDN</sequence>
<evidence type="ECO:0000313" key="7">
    <source>
        <dbReference type="EMBL" id="BCO27780.1"/>
    </source>
</evidence>
<evidence type="ECO:0000256" key="2">
    <source>
        <dbReference type="ARBA" id="ARBA00022630"/>
    </source>
</evidence>
<dbReference type="PANTHER" id="PTHR43104:SF4">
    <property type="entry name" value="L-2-HYDROXYGLUTARATE DEHYDROGENASE, MITOCHONDRIAL"/>
    <property type="match status" value="1"/>
</dbReference>
<gene>
    <name evidence="7" type="ORF">MIZ03_2669</name>
</gene>
<keyword evidence="3" id="KW-0274">FAD</keyword>
<evidence type="ECO:0000259" key="6">
    <source>
        <dbReference type="Pfam" id="PF01266"/>
    </source>
</evidence>
<dbReference type="Pfam" id="PF01266">
    <property type="entry name" value="DAO"/>
    <property type="match status" value="1"/>
</dbReference>
<name>A0ABN6D6Z6_9BURK</name>
<protein>
    <submittedName>
        <fullName evidence="7">L-2-hydroxyglutarate oxidase LhgO</fullName>
    </submittedName>
</protein>
<keyword evidence="8" id="KW-1185">Reference proteome</keyword>